<feature type="region of interest" description="Disordered" evidence="1">
    <location>
        <begin position="134"/>
        <end position="154"/>
    </location>
</feature>
<protein>
    <recommendedName>
        <fullName evidence="4">Outer dense fiber protein 3</fullName>
    </recommendedName>
</protein>
<feature type="region of interest" description="Disordered" evidence="1">
    <location>
        <begin position="18"/>
        <end position="120"/>
    </location>
</feature>
<comment type="caution">
    <text evidence="2">The sequence shown here is derived from an EMBL/GenBank/DDBJ whole genome shotgun (WGS) entry which is preliminary data.</text>
</comment>
<dbReference type="Proteomes" id="UP001054837">
    <property type="component" value="Unassembled WGS sequence"/>
</dbReference>
<evidence type="ECO:0000313" key="2">
    <source>
        <dbReference type="EMBL" id="GIY11442.1"/>
    </source>
</evidence>
<dbReference type="PANTHER" id="PTHR21580">
    <property type="entry name" value="SHIPPO-1-RELATED"/>
    <property type="match status" value="1"/>
</dbReference>
<reference evidence="2 3" key="1">
    <citation type="submission" date="2021-06" db="EMBL/GenBank/DDBJ databases">
        <title>Caerostris darwini draft genome.</title>
        <authorList>
            <person name="Kono N."/>
            <person name="Arakawa K."/>
        </authorList>
    </citation>
    <scope>NUCLEOTIDE SEQUENCE [LARGE SCALE GENOMIC DNA]</scope>
</reference>
<gene>
    <name evidence="2" type="primary">AVEN_25005_1</name>
    <name evidence="2" type="ORF">CDAR_374311</name>
</gene>
<organism evidence="2 3">
    <name type="scientific">Caerostris darwini</name>
    <dbReference type="NCBI Taxonomy" id="1538125"/>
    <lineage>
        <taxon>Eukaryota</taxon>
        <taxon>Metazoa</taxon>
        <taxon>Ecdysozoa</taxon>
        <taxon>Arthropoda</taxon>
        <taxon>Chelicerata</taxon>
        <taxon>Arachnida</taxon>
        <taxon>Araneae</taxon>
        <taxon>Araneomorphae</taxon>
        <taxon>Entelegynae</taxon>
        <taxon>Araneoidea</taxon>
        <taxon>Araneidae</taxon>
        <taxon>Caerostris</taxon>
    </lineage>
</organism>
<evidence type="ECO:0008006" key="4">
    <source>
        <dbReference type="Google" id="ProtNLM"/>
    </source>
</evidence>
<name>A0AAV4QTK1_9ARAC</name>
<accession>A0AAV4QTK1</accession>
<keyword evidence="3" id="KW-1185">Reference proteome</keyword>
<evidence type="ECO:0000313" key="3">
    <source>
        <dbReference type="Proteomes" id="UP001054837"/>
    </source>
</evidence>
<dbReference type="Pfam" id="PF07004">
    <property type="entry name" value="SHIPPO-rpt"/>
    <property type="match status" value="3"/>
</dbReference>
<dbReference type="InterPro" id="IPR010736">
    <property type="entry name" value="SHIPPO-rpt"/>
</dbReference>
<dbReference type="InterPro" id="IPR051291">
    <property type="entry name" value="CIMAP"/>
</dbReference>
<dbReference type="GO" id="GO:0005856">
    <property type="term" value="C:cytoskeleton"/>
    <property type="evidence" value="ECO:0007669"/>
    <property type="project" value="TreeGrafter"/>
</dbReference>
<dbReference type="PANTHER" id="PTHR21580:SF28">
    <property type="entry name" value="BOREALIN N-TERMINAL DOMAIN-CONTAINING PROTEIN-RELATED"/>
    <property type="match status" value="1"/>
</dbReference>
<proteinExistence type="predicted"/>
<dbReference type="AlphaFoldDB" id="A0AAV4QTK1"/>
<evidence type="ECO:0000256" key="1">
    <source>
        <dbReference type="SAM" id="MobiDB-lite"/>
    </source>
</evidence>
<sequence>MKITNGCTTHSAFVVQQRQWTPTKRRGPIAGEWQTPGPADITLPSTLGPRKRDITRAKSPAFTFSGKHEEKVKFTTPGPGSYNVSGVRRTGKEVQQGKTISGRTKDPQPFKTPSPGEYTPEKCQKVVLNKSPAYSFGHKGKDAKPSDIPAPGAYEPEKSLKMVFDNSPRYSFRLKHKDPKPDDVPGEYIVNDSSSY</sequence>
<feature type="region of interest" description="Disordered" evidence="1">
    <location>
        <begin position="173"/>
        <end position="196"/>
    </location>
</feature>
<dbReference type="EMBL" id="BPLQ01004905">
    <property type="protein sequence ID" value="GIY11442.1"/>
    <property type="molecule type" value="Genomic_DNA"/>
</dbReference>